<keyword evidence="6" id="KW-0862">Zinc</keyword>
<proteinExistence type="predicted"/>
<feature type="compositionally biased region" description="Polar residues" evidence="7">
    <location>
        <begin position="69"/>
        <end position="78"/>
    </location>
</feature>
<reference evidence="11" key="1">
    <citation type="submission" date="2025-08" db="UniProtKB">
        <authorList>
            <consortium name="RefSeq"/>
        </authorList>
    </citation>
    <scope>IDENTIFICATION</scope>
    <source>
        <tissue evidence="11">Leaf</tissue>
    </source>
</reference>
<feature type="compositionally biased region" description="Polar residues" evidence="7">
    <location>
        <begin position="1"/>
        <end position="22"/>
    </location>
</feature>
<keyword evidence="4" id="KW-0804">Transcription</keyword>
<evidence type="ECO:0000256" key="3">
    <source>
        <dbReference type="ARBA" id="ARBA00023125"/>
    </source>
</evidence>
<dbReference type="PROSITE" id="PS50982">
    <property type="entry name" value="MBD"/>
    <property type="match status" value="1"/>
</dbReference>
<evidence type="ECO:0000313" key="10">
    <source>
        <dbReference type="Proteomes" id="UP000827889"/>
    </source>
</evidence>
<dbReference type="PROSITE" id="PS00028">
    <property type="entry name" value="ZINC_FINGER_C2H2_1"/>
    <property type="match status" value="2"/>
</dbReference>
<keyword evidence="5" id="KW-0539">Nucleus</keyword>
<evidence type="ECO:0000259" key="9">
    <source>
        <dbReference type="PROSITE" id="PS50982"/>
    </source>
</evidence>
<feature type="region of interest" description="Disordered" evidence="7">
    <location>
        <begin position="700"/>
        <end position="725"/>
    </location>
</feature>
<feature type="region of interest" description="Disordered" evidence="7">
    <location>
        <begin position="1"/>
        <end position="23"/>
    </location>
</feature>
<dbReference type="Pfam" id="PF01429">
    <property type="entry name" value="MBD"/>
    <property type="match status" value="1"/>
</dbReference>
<feature type="domain" description="C2H2-type" evidence="8">
    <location>
        <begin position="430"/>
        <end position="457"/>
    </location>
</feature>
<dbReference type="RefSeq" id="XP_030539287.2">
    <property type="nucleotide sequence ID" value="XM_030683427.2"/>
</dbReference>
<dbReference type="Gene3D" id="3.30.160.60">
    <property type="entry name" value="Classic Zinc Finger"/>
    <property type="match status" value="1"/>
</dbReference>
<evidence type="ECO:0000313" key="11">
    <source>
        <dbReference type="RefSeq" id="XP_030539287.2"/>
    </source>
</evidence>
<evidence type="ECO:0000256" key="2">
    <source>
        <dbReference type="ARBA" id="ARBA00023015"/>
    </source>
</evidence>
<dbReference type="InterPro" id="IPR016177">
    <property type="entry name" value="DNA-bd_dom_sf"/>
</dbReference>
<keyword evidence="6" id="KW-0479">Metal-binding</keyword>
<keyword evidence="6" id="KW-0863">Zinc-finger</keyword>
<dbReference type="GO" id="GO:0005634">
    <property type="term" value="C:nucleus"/>
    <property type="evidence" value="ECO:0007669"/>
    <property type="project" value="UniProtKB-SubCell"/>
</dbReference>
<dbReference type="PROSITE" id="PS50157">
    <property type="entry name" value="ZINC_FINGER_C2H2_2"/>
    <property type="match status" value="2"/>
</dbReference>
<accession>A0A8B8PYK6</accession>
<evidence type="ECO:0000256" key="6">
    <source>
        <dbReference type="PROSITE-ProRule" id="PRU00042"/>
    </source>
</evidence>
<comment type="subcellular location">
    <subcellularLocation>
        <location evidence="1">Nucleus</location>
    </subcellularLocation>
</comment>
<name>A0A8B8PYK6_9MYRT</name>
<dbReference type="GO" id="GO:0003677">
    <property type="term" value="F:DNA binding"/>
    <property type="evidence" value="ECO:0007669"/>
    <property type="project" value="UniProtKB-KW"/>
</dbReference>
<dbReference type="Proteomes" id="UP000827889">
    <property type="component" value="Chromosome 11"/>
</dbReference>
<dbReference type="Gene3D" id="3.30.890.10">
    <property type="entry name" value="Methyl-cpg-binding Protein 2, Chain A"/>
    <property type="match status" value="1"/>
</dbReference>
<protein>
    <submittedName>
        <fullName evidence="11">Uncharacterized protein LOC115747314</fullName>
    </submittedName>
</protein>
<evidence type="ECO:0000259" key="8">
    <source>
        <dbReference type="PROSITE" id="PS50157"/>
    </source>
</evidence>
<evidence type="ECO:0000256" key="7">
    <source>
        <dbReference type="SAM" id="MobiDB-lite"/>
    </source>
</evidence>
<feature type="domain" description="MBD" evidence="9">
    <location>
        <begin position="255"/>
        <end position="336"/>
    </location>
</feature>
<evidence type="ECO:0000256" key="4">
    <source>
        <dbReference type="ARBA" id="ARBA00023163"/>
    </source>
</evidence>
<gene>
    <name evidence="11" type="primary">LOC115747314</name>
</gene>
<keyword evidence="10" id="KW-1185">Reference proteome</keyword>
<evidence type="ECO:0000256" key="1">
    <source>
        <dbReference type="ARBA" id="ARBA00004123"/>
    </source>
</evidence>
<dbReference type="SUPFAM" id="SSF54171">
    <property type="entry name" value="DNA-binding domain"/>
    <property type="match status" value="1"/>
</dbReference>
<dbReference type="GeneID" id="115747314"/>
<keyword evidence="2" id="KW-0805">Transcription regulation</keyword>
<sequence>MVTISATPATISRQPSTPTPESLSDIVDMTKLTQSDLLALSLRSSSAGDPHLPDELLLPKIDRSIFNESAGSRRQTYSRPPKPQSPATAATSSTMTGHHHRNRLPGLLPTPKPPPVSADNPERHENRMIISYLKHFISQNPNPNFGHIDLTPPSLPAPVVPARESMNWMSFGSERKRKRGRKPKVKVDVEGSDMGLEIVNRNGAMVDIESLASAVDPYGEELRKRTEGLATEEELLGFMRDLGGQWGSRRKRRKIVDACVLGDALPVGWKLLLGLKRKEGRASVFCRRYISPSGQQFISCKEVSSYLRAHFGLEDAWRPASQRSNDIQHDFKHASVTYKDDSQCPGIVSRMNKPISSLSNEHGQEVNLLEIDNLADVQIHDLFECHKCNMSFDEKDAYLQHLLSFHQRTTRRYRLGSSVGDGVIMKDGKYECQFCHKVFEERRRYNGHVGIHVRNYVRRVEDMPGQGVLQQKIESSSRDVLPLKISKMDALIEIAQSSILETSPIVDDHKLSDICRHDGLHEKKVDAVTESNAGPLVDFGPSVGELKIEENSSEETVEPESTDKDGQNMIAHEKDKFDDSSDVVDVNICSNFDTAIESLSNEENCHTSETTGGKDDHAFAVQANSDKCGILQEKGPESSLIILNDNNSIANSKNAESLACTSNVDPPETDGKELESTLVSSKNEASDHVIKTMQQIFESTFDEDEAPDSVSKEESGPHAAEQRNDDLAAFEEMRYDEEETMKYDFVTAEDPLTDVPVDMPNNADIEQQYVSPVRFGPEEVMLDVVARHQLTTACMWCGVEFKHDAVDSELPSESVGFMCPTCKAKISGQLNLLDSGFAST</sequence>
<keyword evidence="3" id="KW-0238">DNA-binding</keyword>
<feature type="domain" description="C2H2-type" evidence="8">
    <location>
        <begin position="383"/>
        <end position="411"/>
    </location>
</feature>
<feature type="compositionally biased region" description="Basic and acidic residues" evidence="7">
    <location>
        <begin position="710"/>
        <end position="725"/>
    </location>
</feature>
<dbReference type="InterPro" id="IPR001739">
    <property type="entry name" value="Methyl_CpG_DNA-bd"/>
</dbReference>
<dbReference type="PANTHER" id="PTHR37701">
    <property type="entry name" value="METHYL-CPG-BINDING DOMAIN-CONTAINING PROTEIN 8"/>
    <property type="match status" value="1"/>
</dbReference>
<evidence type="ECO:0000256" key="5">
    <source>
        <dbReference type="ARBA" id="ARBA00023242"/>
    </source>
</evidence>
<dbReference type="PANTHER" id="PTHR37701:SF19">
    <property type="entry name" value="METHYL-CPG-BINDING DOMAIN PROTEIN"/>
    <property type="match status" value="1"/>
</dbReference>
<dbReference type="InterPro" id="IPR013087">
    <property type="entry name" value="Znf_C2H2_type"/>
</dbReference>
<dbReference type="SMART" id="SM00355">
    <property type="entry name" value="ZnF_C2H2"/>
    <property type="match status" value="2"/>
</dbReference>
<dbReference type="AlphaFoldDB" id="A0A8B8PYK6"/>
<dbReference type="GO" id="GO:0008270">
    <property type="term" value="F:zinc ion binding"/>
    <property type="evidence" value="ECO:0007669"/>
    <property type="project" value="UniProtKB-KW"/>
</dbReference>
<feature type="region of interest" description="Disordered" evidence="7">
    <location>
        <begin position="69"/>
        <end position="122"/>
    </location>
</feature>
<feature type="compositionally biased region" description="Low complexity" evidence="7">
    <location>
        <begin position="85"/>
        <end position="94"/>
    </location>
</feature>
<organism evidence="10 11">
    <name type="scientific">Rhodamnia argentea</name>
    <dbReference type="NCBI Taxonomy" id="178133"/>
    <lineage>
        <taxon>Eukaryota</taxon>
        <taxon>Viridiplantae</taxon>
        <taxon>Streptophyta</taxon>
        <taxon>Embryophyta</taxon>
        <taxon>Tracheophyta</taxon>
        <taxon>Spermatophyta</taxon>
        <taxon>Magnoliopsida</taxon>
        <taxon>eudicotyledons</taxon>
        <taxon>Gunneridae</taxon>
        <taxon>Pentapetalae</taxon>
        <taxon>rosids</taxon>
        <taxon>malvids</taxon>
        <taxon>Myrtales</taxon>
        <taxon>Myrtaceae</taxon>
        <taxon>Myrtoideae</taxon>
        <taxon>Myrteae</taxon>
        <taxon>Australasian group</taxon>
        <taxon>Rhodamnia</taxon>
    </lineage>
</organism>
<dbReference type="InterPro" id="IPR037472">
    <property type="entry name" value="MBD8"/>
</dbReference>
<dbReference type="KEGG" id="rarg:115747314"/>